<protein>
    <submittedName>
        <fullName evidence="2">Uncharacterized protein</fullName>
    </submittedName>
</protein>
<name>A0A2Z6ZW64_9LAMI</name>
<sequence>MAQYQILARKPLGPPGTGPKNPINQKPAVASPPRSRRTGGAPPPAQVQPPRRTPCVPSCATCAHGGGHLSAATVCDNRARIPASGRRCRAPPCATCAHGRRPAGAALAARYANNRAHPAVNYARQIWIPLPGRSERFQNFAPGTVNT</sequence>
<reference evidence="2 3" key="1">
    <citation type="journal article" date="2015" name="Proc. Natl. Acad. Sci. U.S.A.">
        <title>The resurrection genome of Boea hygrometrica: A blueprint for survival of dehydration.</title>
        <authorList>
            <person name="Xiao L."/>
            <person name="Yang G."/>
            <person name="Zhang L."/>
            <person name="Yang X."/>
            <person name="Zhao S."/>
            <person name="Ji Z."/>
            <person name="Zhou Q."/>
            <person name="Hu M."/>
            <person name="Wang Y."/>
            <person name="Chen M."/>
            <person name="Xu Y."/>
            <person name="Jin H."/>
            <person name="Xiao X."/>
            <person name="Hu G."/>
            <person name="Bao F."/>
            <person name="Hu Y."/>
            <person name="Wan P."/>
            <person name="Li L."/>
            <person name="Deng X."/>
            <person name="Kuang T."/>
            <person name="Xiang C."/>
            <person name="Zhu J.K."/>
            <person name="Oliver M.J."/>
            <person name="He Y."/>
        </authorList>
    </citation>
    <scope>NUCLEOTIDE SEQUENCE [LARGE SCALE GENOMIC DNA]</scope>
    <source>
        <strain evidence="3">cv. XS01</strain>
    </source>
</reference>
<proteinExistence type="predicted"/>
<gene>
    <name evidence="2" type="ORF">F511_45449</name>
</gene>
<feature type="region of interest" description="Disordered" evidence="1">
    <location>
        <begin position="1"/>
        <end position="54"/>
    </location>
</feature>
<evidence type="ECO:0000313" key="3">
    <source>
        <dbReference type="Proteomes" id="UP000250235"/>
    </source>
</evidence>
<organism evidence="2 3">
    <name type="scientific">Dorcoceras hygrometricum</name>
    <dbReference type="NCBI Taxonomy" id="472368"/>
    <lineage>
        <taxon>Eukaryota</taxon>
        <taxon>Viridiplantae</taxon>
        <taxon>Streptophyta</taxon>
        <taxon>Embryophyta</taxon>
        <taxon>Tracheophyta</taxon>
        <taxon>Spermatophyta</taxon>
        <taxon>Magnoliopsida</taxon>
        <taxon>eudicotyledons</taxon>
        <taxon>Gunneridae</taxon>
        <taxon>Pentapetalae</taxon>
        <taxon>asterids</taxon>
        <taxon>lamiids</taxon>
        <taxon>Lamiales</taxon>
        <taxon>Gesneriaceae</taxon>
        <taxon>Didymocarpoideae</taxon>
        <taxon>Trichosporeae</taxon>
        <taxon>Loxocarpinae</taxon>
        <taxon>Dorcoceras</taxon>
    </lineage>
</organism>
<dbReference type="Proteomes" id="UP000250235">
    <property type="component" value="Unassembled WGS sequence"/>
</dbReference>
<accession>A0A2Z6ZW64</accession>
<evidence type="ECO:0000256" key="1">
    <source>
        <dbReference type="SAM" id="MobiDB-lite"/>
    </source>
</evidence>
<evidence type="ECO:0000313" key="2">
    <source>
        <dbReference type="EMBL" id="KZV07070.1"/>
    </source>
</evidence>
<keyword evidence="3" id="KW-1185">Reference proteome</keyword>
<dbReference type="EMBL" id="KV044894">
    <property type="protein sequence ID" value="KZV07070.1"/>
    <property type="molecule type" value="Genomic_DNA"/>
</dbReference>
<dbReference type="AlphaFoldDB" id="A0A2Z6ZW64"/>